<evidence type="ECO:0000313" key="3">
    <source>
        <dbReference type="EMBL" id="MFC5946015.1"/>
    </source>
</evidence>
<proteinExistence type="predicted"/>
<feature type="non-terminal residue" evidence="3">
    <location>
        <position position="1"/>
    </location>
</feature>
<keyword evidence="4" id="KW-1185">Reference proteome</keyword>
<dbReference type="Proteomes" id="UP001596207">
    <property type="component" value="Unassembled WGS sequence"/>
</dbReference>
<keyword evidence="2" id="KW-1133">Transmembrane helix</keyword>
<feature type="compositionally biased region" description="Basic residues" evidence="1">
    <location>
        <begin position="164"/>
        <end position="173"/>
    </location>
</feature>
<sequence length="432" mass="44151">LLRRGGPVAAVALLAPPVPPPAPAGPAPSPGAAASGRYYVVGPPVAGQREYLYQIAARTLGSGDRYREIFDLNRDRPQPDGGRLTDPAELRPGWVLELPADARGPGVRTGAVPMVAATATPARPDPAPPRRPGHLAGGAGLAAVALLFTALLLAALLLATRARRATRVRRRARRPDALTSRPPRLALTAAPAAADADTAEPPTAQNADATEPPATADGDVVRPSATPPPATDGDLRTEVTSAAGTLTVRVSGAAPGAGQTRYAWYAPELPRPAMRLPVRLGDRQGWALWVDLAGVPDVFTVTGPPGAASRHARELAEQVHAAGHTVTVVGDLFGADLPDGCVHRPDFPTDEAGLPEGVGVLLSGGLSGPELAFARQVAALTGHRLVPVVVGRALRARWSVTTRDAAAGEVEGRPGRPGGGSVGELSAAGGEP</sequence>
<comment type="caution">
    <text evidence="3">The sequence shown here is derived from an EMBL/GenBank/DDBJ whole genome shotgun (WGS) entry which is preliminary data.</text>
</comment>
<protein>
    <recommendedName>
        <fullName evidence="5">LysM domain-containing protein</fullName>
    </recommendedName>
</protein>
<evidence type="ECO:0000256" key="1">
    <source>
        <dbReference type="SAM" id="MobiDB-lite"/>
    </source>
</evidence>
<organism evidence="3 4">
    <name type="scientific">Micromonospora harpali</name>
    <dbReference type="NCBI Taxonomy" id="1490225"/>
    <lineage>
        <taxon>Bacteria</taxon>
        <taxon>Bacillati</taxon>
        <taxon>Actinomycetota</taxon>
        <taxon>Actinomycetes</taxon>
        <taxon>Micromonosporales</taxon>
        <taxon>Micromonosporaceae</taxon>
        <taxon>Micromonospora</taxon>
    </lineage>
</organism>
<evidence type="ECO:0008006" key="5">
    <source>
        <dbReference type="Google" id="ProtNLM"/>
    </source>
</evidence>
<keyword evidence="2" id="KW-0812">Transmembrane</keyword>
<feature type="transmembrane region" description="Helical" evidence="2">
    <location>
        <begin position="135"/>
        <end position="160"/>
    </location>
</feature>
<reference evidence="4" key="1">
    <citation type="journal article" date="2019" name="Int. J. Syst. Evol. Microbiol.">
        <title>The Global Catalogue of Microorganisms (GCM) 10K type strain sequencing project: providing services to taxonomists for standard genome sequencing and annotation.</title>
        <authorList>
            <consortium name="The Broad Institute Genomics Platform"/>
            <consortium name="The Broad Institute Genome Sequencing Center for Infectious Disease"/>
            <person name="Wu L."/>
            <person name="Ma J."/>
        </authorList>
    </citation>
    <scope>NUCLEOTIDE SEQUENCE [LARGE SCALE GENOMIC DNA]</scope>
    <source>
        <strain evidence="4">CGMCC 4.7173</strain>
    </source>
</reference>
<keyword evidence="2" id="KW-0472">Membrane</keyword>
<accession>A0ABW1HY18</accession>
<dbReference type="EMBL" id="JBHSQQ010000463">
    <property type="protein sequence ID" value="MFC5946015.1"/>
    <property type="molecule type" value="Genomic_DNA"/>
</dbReference>
<feature type="region of interest" description="Disordered" evidence="1">
    <location>
        <begin position="164"/>
        <end position="236"/>
    </location>
</feature>
<name>A0ABW1HY18_9ACTN</name>
<evidence type="ECO:0000313" key="4">
    <source>
        <dbReference type="Proteomes" id="UP001596207"/>
    </source>
</evidence>
<feature type="compositionally biased region" description="Low complexity" evidence="1">
    <location>
        <begin position="177"/>
        <end position="204"/>
    </location>
</feature>
<evidence type="ECO:0000256" key="2">
    <source>
        <dbReference type="SAM" id="Phobius"/>
    </source>
</evidence>
<gene>
    <name evidence="3" type="ORF">ACFPZ4_31715</name>
</gene>
<feature type="region of interest" description="Disordered" evidence="1">
    <location>
        <begin position="404"/>
        <end position="432"/>
    </location>
</feature>